<dbReference type="EMBL" id="JARKHS020030415">
    <property type="protein sequence ID" value="KAK8762154.1"/>
    <property type="molecule type" value="Genomic_DNA"/>
</dbReference>
<proteinExistence type="predicted"/>
<evidence type="ECO:0000313" key="2">
    <source>
        <dbReference type="Proteomes" id="UP001321473"/>
    </source>
</evidence>
<dbReference type="AlphaFoldDB" id="A0AAQ4DI64"/>
<evidence type="ECO:0000313" key="1">
    <source>
        <dbReference type="EMBL" id="KAK8762154.1"/>
    </source>
</evidence>
<reference evidence="1 2" key="1">
    <citation type="journal article" date="2023" name="Arcadia Sci">
        <title>De novo assembly of a long-read Amblyomma americanum tick genome.</title>
        <authorList>
            <person name="Chou S."/>
            <person name="Poskanzer K.E."/>
            <person name="Rollins M."/>
            <person name="Thuy-Boun P.S."/>
        </authorList>
    </citation>
    <scope>NUCLEOTIDE SEQUENCE [LARGE SCALE GENOMIC DNA]</scope>
    <source>
        <strain evidence="1">F_SG_1</strain>
        <tissue evidence="1">Salivary glands</tissue>
    </source>
</reference>
<protein>
    <submittedName>
        <fullName evidence="1">Uncharacterized protein</fullName>
    </submittedName>
</protein>
<accession>A0AAQ4DI64</accession>
<sequence>MEESNVQKQLNELDEKVTLILSLVAKVDNLTQLLKTVNIIEASIQSLFENYDTILNTLDKQDTHISNIVGYKA</sequence>
<name>A0AAQ4DI64_AMBAM</name>
<organism evidence="1 2">
    <name type="scientific">Amblyomma americanum</name>
    <name type="common">Lone star tick</name>
    <dbReference type="NCBI Taxonomy" id="6943"/>
    <lineage>
        <taxon>Eukaryota</taxon>
        <taxon>Metazoa</taxon>
        <taxon>Ecdysozoa</taxon>
        <taxon>Arthropoda</taxon>
        <taxon>Chelicerata</taxon>
        <taxon>Arachnida</taxon>
        <taxon>Acari</taxon>
        <taxon>Parasitiformes</taxon>
        <taxon>Ixodida</taxon>
        <taxon>Ixodoidea</taxon>
        <taxon>Ixodidae</taxon>
        <taxon>Amblyomminae</taxon>
        <taxon>Amblyomma</taxon>
    </lineage>
</organism>
<gene>
    <name evidence="1" type="ORF">V5799_026579</name>
</gene>
<dbReference type="Proteomes" id="UP001321473">
    <property type="component" value="Unassembled WGS sequence"/>
</dbReference>
<keyword evidence="2" id="KW-1185">Reference proteome</keyword>
<comment type="caution">
    <text evidence="1">The sequence shown here is derived from an EMBL/GenBank/DDBJ whole genome shotgun (WGS) entry which is preliminary data.</text>
</comment>